<dbReference type="Proteomes" id="UP000524535">
    <property type="component" value="Unassembled WGS sequence"/>
</dbReference>
<feature type="coiled-coil region" evidence="1">
    <location>
        <begin position="130"/>
        <end position="223"/>
    </location>
</feature>
<evidence type="ECO:0000313" key="4">
    <source>
        <dbReference type="EMBL" id="MBB4412451.1"/>
    </source>
</evidence>
<name>A0A7W6S8T2_9HYPH</name>
<feature type="coiled-coil region" evidence="1">
    <location>
        <begin position="374"/>
        <end position="401"/>
    </location>
</feature>
<keyword evidence="7" id="KW-1185">Reference proteome</keyword>
<evidence type="ECO:0000313" key="6">
    <source>
        <dbReference type="Proteomes" id="UP000520770"/>
    </source>
</evidence>
<feature type="region of interest" description="Disordered" evidence="2">
    <location>
        <begin position="430"/>
        <end position="464"/>
    </location>
</feature>
<feature type="coiled-coil region" evidence="1">
    <location>
        <begin position="266"/>
        <end position="342"/>
    </location>
</feature>
<dbReference type="EMBL" id="JACIGY010000003">
    <property type="protein sequence ID" value="MBB4412451.1"/>
    <property type="molecule type" value="Genomic_DNA"/>
</dbReference>
<evidence type="ECO:0000256" key="1">
    <source>
        <dbReference type="SAM" id="Coils"/>
    </source>
</evidence>
<dbReference type="Proteomes" id="UP000520770">
    <property type="component" value="Unassembled WGS sequence"/>
</dbReference>
<sequence length="464" mass="49723">MTASQNNFPKSRRFTYVALALGACSVVAVCVALVQVNALERDYGSVRSDIQRFNNERQEALGRRDGILSEISLRSVEADGVRKTIADLTADRDRLLSEIKQQTEALADGAEKLRTSQSQAQQASDTIATAAQAEKTLATLRSQSAELEKKISSDQSKVLQINGDVAEAERKKRSADDALASIEKTRQDREAEIKRLNVQIDDLDDKQRQVADLTAREASLASQITKMTKDLADKTRASQDLDASIAKLQDVAAKAKVSAAKTDADMARQESNRADLAKQVSDLETKKASLSGDLASLTAAAARAREDVAAAEGRGKAAQDSVSEAERTLPTLKAQLSDVQADIAASLIKRDGLNGELATLQASKAAFVANQSDADRAASEKAALEKAVSDLTNRHAELRKELELRQGDLNSVRAELADMNGRKGVLMQEIAGLSEANQPTPMEPSSAQPPAVVPTTEPAQPAQP</sequence>
<protein>
    <submittedName>
        <fullName evidence="3">Chromosome segregation ATPase</fullName>
    </submittedName>
</protein>
<dbReference type="AlphaFoldDB" id="A0A7W6S8T2"/>
<evidence type="ECO:0000313" key="5">
    <source>
        <dbReference type="EMBL" id="MBB4447083.1"/>
    </source>
</evidence>
<dbReference type="Gene3D" id="1.10.287.1490">
    <property type="match status" value="2"/>
</dbReference>
<dbReference type="PANTHER" id="PTHR18937">
    <property type="entry name" value="STRUCTURAL MAINTENANCE OF CHROMOSOMES SMC FAMILY MEMBER"/>
    <property type="match status" value="1"/>
</dbReference>
<evidence type="ECO:0000313" key="8">
    <source>
        <dbReference type="Proteomes" id="UP000576087"/>
    </source>
</evidence>
<evidence type="ECO:0000313" key="7">
    <source>
        <dbReference type="Proteomes" id="UP000524535"/>
    </source>
</evidence>
<evidence type="ECO:0000256" key="2">
    <source>
        <dbReference type="SAM" id="MobiDB-lite"/>
    </source>
</evidence>
<gene>
    <name evidence="4" type="ORF">GGE31_002964</name>
    <name evidence="3" type="ORF">GGE33_003089</name>
    <name evidence="5" type="ORF">GGE35_002905</name>
</gene>
<comment type="caution">
    <text evidence="3">The sequence shown here is derived from an EMBL/GenBank/DDBJ whole genome shotgun (WGS) entry which is preliminary data.</text>
</comment>
<dbReference type="RefSeq" id="WP_183824392.1">
    <property type="nucleotide sequence ID" value="NZ_JACIGW010000003.1"/>
</dbReference>
<dbReference type="EMBL" id="JACIGW010000003">
    <property type="protein sequence ID" value="MBB4349327.1"/>
    <property type="molecule type" value="Genomic_DNA"/>
</dbReference>
<feature type="compositionally biased region" description="Polar residues" evidence="2">
    <location>
        <begin position="435"/>
        <end position="448"/>
    </location>
</feature>
<proteinExistence type="predicted"/>
<dbReference type="SUPFAM" id="SSF90257">
    <property type="entry name" value="Myosin rod fragments"/>
    <property type="match status" value="1"/>
</dbReference>
<dbReference type="Proteomes" id="UP000576087">
    <property type="component" value="Unassembled WGS sequence"/>
</dbReference>
<organism evidence="3 6">
    <name type="scientific">Aliirhizobium cellulosilyticum</name>
    <dbReference type="NCBI Taxonomy" id="393664"/>
    <lineage>
        <taxon>Bacteria</taxon>
        <taxon>Pseudomonadati</taxon>
        <taxon>Pseudomonadota</taxon>
        <taxon>Alphaproteobacteria</taxon>
        <taxon>Hyphomicrobiales</taxon>
        <taxon>Rhizobiaceae</taxon>
        <taxon>Aliirhizobium</taxon>
    </lineage>
</organism>
<keyword evidence="1" id="KW-0175">Coiled coil</keyword>
<reference evidence="6 7" key="1">
    <citation type="submission" date="2020-08" db="EMBL/GenBank/DDBJ databases">
        <title>Genomic Encyclopedia of Type Strains, Phase IV (KMG-V): Genome sequencing to study the core and pangenomes of soil and plant-associated prokaryotes.</title>
        <authorList>
            <person name="Whitman W."/>
        </authorList>
    </citation>
    <scope>NUCLEOTIDE SEQUENCE [LARGE SCALE GENOMIC DNA]</scope>
    <source>
        <strain evidence="4 7">SEMIA 444</strain>
        <strain evidence="3 6">SEMIA 448</strain>
        <strain evidence="5 8">SEMIA 452</strain>
    </source>
</reference>
<dbReference type="EMBL" id="JACIHM010000003">
    <property type="protein sequence ID" value="MBB4447083.1"/>
    <property type="molecule type" value="Genomic_DNA"/>
</dbReference>
<accession>A0A7W6S8T2</accession>
<evidence type="ECO:0000313" key="3">
    <source>
        <dbReference type="EMBL" id="MBB4349327.1"/>
    </source>
</evidence>